<dbReference type="PANTHER" id="PTHR13043:SF1">
    <property type="entry name" value="EXOCYST COMPLEX COMPONENT 2"/>
    <property type="match status" value="1"/>
</dbReference>
<dbReference type="OrthoDB" id="26242at2759"/>
<dbReference type="PANTHER" id="PTHR13043">
    <property type="entry name" value="EXOCYST COMPLEX COMPONENT SEC5"/>
    <property type="match status" value="1"/>
</dbReference>
<dbReference type="Proteomes" id="UP000738325">
    <property type="component" value="Unassembled WGS sequence"/>
</dbReference>
<organism evidence="6 7">
    <name type="scientific">Dissophora globulifera</name>
    <dbReference type="NCBI Taxonomy" id="979702"/>
    <lineage>
        <taxon>Eukaryota</taxon>
        <taxon>Fungi</taxon>
        <taxon>Fungi incertae sedis</taxon>
        <taxon>Mucoromycota</taxon>
        <taxon>Mortierellomycotina</taxon>
        <taxon>Mortierellomycetes</taxon>
        <taxon>Mortierellales</taxon>
        <taxon>Mortierellaceae</taxon>
        <taxon>Dissophora</taxon>
    </lineage>
</organism>
<feature type="region of interest" description="Disordered" evidence="4">
    <location>
        <begin position="665"/>
        <end position="689"/>
    </location>
</feature>
<evidence type="ECO:0000259" key="5">
    <source>
        <dbReference type="Pfam" id="PF15469"/>
    </source>
</evidence>
<accession>A0A9P6UL33</accession>
<keyword evidence="2" id="KW-0813">Transport</keyword>
<dbReference type="Pfam" id="PF13896">
    <property type="entry name" value="Glyco_transf_49"/>
    <property type="match status" value="2"/>
</dbReference>
<keyword evidence="7" id="KW-1185">Reference proteome</keyword>
<dbReference type="Pfam" id="PF15469">
    <property type="entry name" value="Sec5"/>
    <property type="match status" value="1"/>
</dbReference>
<dbReference type="EMBL" id="JAAAIP010001187">
    <property type="protein sequence ID" value="KAG0309534.1"/>
    <property type="molecule type" value="Genomic_DNA"/>
</dbReference>
<comment type="similarity">
    <text evidence="1">Belongs to the SEC5 family.</text>
</comment>
<feature type="compositionally biased region" description="Basic and acidic residues" evidence="4">
    <location>
        <begin position="38"/>
        <end position="59"/>
    </location>
</feature>
<dbReference type="InterPro" id="IPR039481">
    <property type="entry name" value="EXOC2/Sec5_N_dom"/>
</dbReference>
<proteinExistence type="inferred from homology"/>
<evidence type="ECO:0000256" key="4">
    <source>
        <dbReference type="SAM" id="MobiDB-lite"/>
    </source>
</evidence>
<dbReference type="InterPro" id="IPR029175">
    <property type="entry name" value="EXOC2/Sec5"/>
</dbReference>
<reference evidence="6" key="1">
    <citation type="journal article" date="2020" name="Fungal Divers.">
        <title>Resolving the Mortierellaceae phylogeny through synthesis of multi-gene phylogenetics and phylogenomics.</title>
        <authorList>
            <person name="Vandepol N."/>
            <person name="Liber J."/>
            <person name="Desiro A."/>
            <person name="Na H."/>
            <person name="Kennedy M."/>
            <person name="Barry K."/>
            <person name="Grigoriev I.V."/>
            <person name="Miller A.N."/>
            <person name="O'Donnell K."/>
            <person name="Stajich J.E."/>
            <person name="Bonito G."/>
        </authorList>
    </citation>
    <scope>NUCLEOTIDE SEQUENCE</scope>
    <source>
        <strain evidence="6">REB-010B</strain>
    </source>
</reference>
<dbReference type="GO" id="GO:0006887">
    <property type="term" value="P:exocytosis"/>
    <property type="evidence" value="ECO:0007669"/>
    <property type="project" value="UniProtKB-KW"/>
</dbReference>
<feature type="domain" description="Exocyst complex component EXOC2/Sec5 N-terminal" evidence="5">
    <location>
        <begin position="89"/>
        <end position="924"/>
    </location>
</feature>
<evidence type="ECO:0000313" key="7">
    <source>
        <dbReference type="Proteomes" id="UP000738325"/>
    </source>
</evidence>
<name>A0A9P6UL33_9FUNG</name>
<keyword evidence="3" id="KW-0268">Exocytosis</keyword>
<evidence type="ECO:0000256" key="2">
    <source>
        <dbReference type="ARBA" id="ARBA00022448"/>
    </source>
</evidence>
<evidence type="ECO:0000256" key="3">
    <source>
        <dbReference type="ARBA" id="ARBA00022483"/>
    </source>
</evidence>
<feature type="region of interest" description="Disordered" evidence="4">
    <location>
        <begin position="38"/>
        <end position="61"/>
    </location>
</feature>
<feature type="non-terminal residue" evidence="6">
    <location>
        <position position="1290"/>
    </location>
</feature>
<protein>
    <recommendedName>
        <fullName evidence="5">Exocyst complex component EXOC2/Sec5 N-terminal domain-containing protein</fullName>
    </recommendedName>
</protein>
<gene>
    <name evidence="6" type="ORF">BGZ99_000836</name>
</gene>
<evidence type="ECO:0000256" key="1">
    <source>
        <dbReference type="ARBA" id="ARBA00010578"/>
    </source>
</evidence>
<comment type="caution">
    <text evidence="6">The sequence shown here is derived from an EMBL/GenBank/DDBJ whole genome shotgun (WGS) entry which is preliminary data.</text>
</comment>
<dbReference type="GO" id="GO:0000145">
    <property type="term" value="C:exocyst"/>
    <property type="evidence" value="ECO:0007669"/>
    <property type="project" value="InterPro"/>
</dbReference>
<evidence type="ECO:0000313" key="6">
    <source>
        <dbReference type="EMBL" id="KAG0309534.1"/>
    </source>
</evidence>
<sequence>MGSTIKDIQEIELLRHYHLDKTNPDIWVDEEDLPSWVHDDDMNTDHGGRLTPREKRNQAMEDDSAVLSEQVDLLGLYKGNVLKSKNVRGDTNLISSTQKSFSSQRYLYAVHADTSYDDLCVGVDRLKSLMDQRSAALKVLVQNNFDRFVSAKNVIDSVYDDMKEKTLNEKQDWGTHRLNAILRESYGKAHEVINPVLERREKIEKLRSTVGLLEPYRLFFNLPNTLQESIKNGKYQQAARDYNKGKVLLAQAFPSNGGSASSNGDNASINSHSSSNLIETKRKVFDRVWSEVERIVARLRADLELQLEEPWRGMEEHERNIKLLFELDTTTDPVWHCLSSQYRWIKKIMAESYDEQVILVDELRKRDDYLQSMSMGMNGRTAFFKQILGAVNSSEFETTFANEPEIKVWLAIVTGVKTLSELLMRLLPDFWKLAMAFMEGKIQKVQTQKRRTGVNVVDPQRVGQCHTMVKEIVELYASQMSHMVVKNLVLEPPRSQDEGEAEEEQEGSSRENSVATAYFLSKIVTEVSNCVNDVNGLSLRGGAFLVLVDMMQRVRWRFVEVLCKAWGEDAKTFYRHEDWTLRTENSQITLFVGLFYKFHEYCLRSAYKYASIWTAMTEDAVPSHDVLAVVPGLYTEKIRKTFLDALYSFLDGLVHLAFADAERSDAEQQGGGESGHGHGRGHGRGGAAGAGSLESLAGGKKSKVIDITELDSRILITISNLSELRSTTIPKLLKDFEKVCGISMADDGKTLIEVVDQLDSILFEDYIKRKTVVASRLITDGILYGGIDWYSIPKPIGVDAFMYEALLSLVVVHAQISEIAPPLVFRALSALLINMAQDCLRCFQQIERFGMGGMLQATLEMEFMNHTLSQYQSPSSDEILQMIYEAIDRAYQPEGGENLQNEMTALKKLLADARQSTQVQYMCFKKPHSEDLRKNAAGLIQRGAGAAGVHPGSLSWIDDDAQSPTFDIESIHYSKQKMTIQPVNVNRNDVQQDASNQHYVDEDFALSKIYSTAMQPSKVMPYYFRAEGVFDKEEVTITTLITENRFGVFKKLVRNYRGPISVSIWIRDDEFKDQHFQALHDLYEEEPLLKQYVDMHVVIDRFDFQLNMWRNVARLFARTDYFMLLDVDFHICSNLRQNLRSSPEAMRLLREGAALVLPAFEYTHEEDGVDSATFPVEKHAVEQLVNNKKLMAFHSAKFAPGHGASDYPRWYKTKSDEIYLVKDFNYKYEPYVIVKKEGTPWCDERFVGYGANKAACLYEIYISGVDYYVLPNDFLIHQSHAYPESKRSGG</sequence>
<dbReference type="GO" id="GO:0006893">
    <property type="term" value="P:Golgi to plasma membrane transport"/>
    <property type="evidence" value="ECO:0007669"/>
    <property type="project" value="InterPro"/>
</dbReference>